<protein>
    <recommendedName>
        <fullName evidence="3">DUF1798 family protein</fullName>
    </recommendedName>
</protein>
<dbReference type="InterPro" id="IPR014913">
    <property type="entry name" value="YppE-like"/>
</dbReference>
<evidence type="ECO:0000313" key="1">
    <source>
        <dbReference type="EMBL" id="SDI27862.1"/>
    </source>
</evidence>
<accession>A0A1G8J9V3</accession>
<dbReference type="RefSeq" id="WP_176764524.1">
    <property type="nucleotide sequence ID" value="NZ_FNEN01000001.1"/>
</dbReference>
<dbReference type="SUPFAM" id="SSF140415">
    <property type="entry name" value="YppE-like"/>
    <property type="match status" value="1"/>
</dbReference>
<gene>
    <name evidence="1" type="ORF">SAMN04488123_101113</name>
</gene>
<keyword evidence="2" id="KW-1185">Reference proteome</keyword>
<dbReference type="Pfam" id="PF08807">
    <property type="entry name" value="DUF1798"/>
    <property type="match status" value="1"/>
</dbReference>
<dbReference type="InterPro" id="IPR023351">
    <property type="entry name" value="YppE-like_sf"/>
</dbReference>
<reference evidence="1 2" key="1">
    <citation type="submission" date="2016-10" db="EMBL/GenBank/DDBJ databases">
        <authorList>
            <person name="de Groot N.N."/>
        </authorList>
    </citation>
    <scope>NUCLEOTIDE SEQUENCE [LARGE SCALE GENOMIC DNA]</scope>
    <source>
        <strain evidence="1 2">DSM 21771</strain>
    </source>
</reference>
<dbReference type="EMBL" id="FNEN01000001">
    <property type="protein sequence ID" value="SDI27862.1"/>
    <property type="molecule type" value="Genomic_DNA"/>
</dbReference>
<dbReference type="AlphaFoldDB" id="A0A1G8J9V3"/>
<organism evidence="1 2">
    <name type="scientific">Natribacillus halophilus</name>
    <dbReference type="NCBI Taxonomy" id="549003"/>
    <lineage>
        <taxon>Bacteria</taxon>
        <taxon>Bacillati</taxon>
        <taxon>Bacillota</taxon>
        <taxon>Bacilli</taxon>
        <taxon>Bacillales</taxon>
        <taxon>Bacillaceae</taxon>
        <taxon>Natribacillus</taxon>
    </lineage>
</organism>
<dbReference type="Gene3D" id="1.20.120.440">
    <property type="entry name" value="YppE-like"/>
    <property type="match status" value="1"/>
</dbReference>
<name>A0A1G8J9V3_9BACI</name>
<evidence type="ECO:0008006" key="3">
    <source>
        <dbReference type="Google" id="ProtNLM"/>
    </source>
</evidence>
<evidence type="ECO:0000313" key="2">
    <source>
        <dbReference type="Proteomes" id="UP000198853"/>
    </source>
</evidence>
<sequence length="118" mass="14081">MEQDISALSERLRKDMEKANQYREAVDRGEKFSFHEEIVPFVDDVQGRAEVWRSNVQTFLSEHTLVVLHPNQVEHTYENMYVLATDSFHPHVQEQRYQERMQAVEYILNIVLEEIDTQ</sequence>
<proteinExistence type="predicted"/>
<dbReference type="Proteomes" id="UP000198853">
    <property type="component" value="Unassembled WGS sequence"/>
</dbReference>